<comment type="cofactor">
    <cofactor evidence="2">
        <name>Mg(2+)</name>
        <dbReference type="ChEBI" id="CHEBI:18420"/>
    </cofactor>
</comment>
<evidence type="ECO:0000256" key="6">
    <source>
        <dbReference type="ARBA" id="ARBA00022670"/>
    </source>
</evidence>
<dbReference type="InterPro" id="IPR052170">
    <property type="entry name" value="M29_Exopeptidase"/>
</dbReference>
<keyword evidence="8" id="KW-0378">Hydrolase</keyword>
<evidence type="ECO:0000256" key="2">
    <source>
        <dbReference type="ARBA" id="ARBA00001946"/>
    </source>
</evidence>
<keyword evidence="7" id="KW-0479">Metal-binding</keyword>
<dbReference type="InterPro" id="IPR035097">
    <property type="entry name" value="M29_N-terminal"/>
</dbReference>
<gene>
    <name evidence="10" type="ORF">ACD_80C00077G0002</name>
</gene>
<keyword evidence="5" id="KW-0031">Aminopeptidase</keyword>
<dbReference type="GO" id="GO:0004177">
    <property type="term" value="F:aminopeptidase activity"/>
    <property type="evidence" value="ECO:0007669"/>
    <property type="project" value="UniProtKB-KW"/>
</dbReference>
<dbReference type="Pfam" id="PF02073">
    <property type="entry name" value="Peptidase_M29"/>
    <property type="match status" value="1"/>
</dbReference>
<reference evidence="10" key="1">
    <citation type="journal article" date="2012" name="Science">
        <title>Fermentation, hydrogen, and sulfur metabolism in multiple uncultivated bacterial phyla.</title>
        <authorList>
            <person name="Wrighton K.C."/>
            <person name="Thomas B.C."/>
            <person name="Sharon I."/>
            <person name="Miller C.S."/>
            <person name="Castelle C.J."/>
            <person name="VerBerkmoes N.C."/>
            <person name="Wilkins M.J."/>
            <person name="Hettich R.L."/>
            <person name="Lipton M.S."/>
            <person name="Williams K.H."/>
            <person name="Long P.E."/>
            <person name="Banfield J.F."/>
        </authorList>
    </citation>
    <scope>NUCLEOTIDE SEQUENCE [LARGE SCALE GENOMIC DNA]</scope>
</reference>
<comment type="similarity">
    <text evidence="4">Belongs to the peptidase M29 family.</text>
</comment>
<keyword evidence="9 10" id="KW-0482">Metalloprotease</keyword>
<dbReference type="InterPro" id="IPR000787">
    <property type="entry name" value="Peptidase_M29"/>
</dbReference>
<protein>
    <submittedName>
        <fullName evidence="10">Thermophilic metalloprotease (M29) superfamily</fullName>
    </submittedName>
</protein>
<proteinExistence type="inferred from homology"/>
<evidence type="ECO:0000256" key="3">
    <source>
        <dbReference type="ARBA" id="ARBA00001947"/>
    </source>
</evidence>
<dbReference type="GO" id="GO:0008237">
    <property type="term" value="F:metallopeptidase activity"/>
    <property type="evidence" value="ECO:0007669"/>
    <property type="project" value="UniProtKB-KW"/>
</dbReference>
<comment type="cofactor">
    <cofactor evidence="1">
        <name>Co(2+)</name>
        <dbReference type="ChEBI" id="CHEBI:48828"/>
    </cofactor>
</comment>
<sequence length="399" mass="46292">MYIPSQEMLKKYADVLVKFALRGGEWAKVGETVFVQIPECAKPFYLPLQKAILEVGAHPIMEYLPDDVAKHFFEHANDDQIVYYPSHFLHGKVEQMTHVISVIAEADKHELKDIDPKKLAARIHSRKEYKEKRVKKEMDGKMTRTLGLYGTQAMADEVGMSLEEYRNQIIKACYLDYDDPIAERKRTFKNTEEIKNKLNALQIEYVHVVWEDADIKIKIWSNRQRLGWGWRNIPSFEIFTSPDRRETNGWMRFNQPLYHFGQIIKDIYLKFENGIIVDFDASENKEGLKEMINIPNANKLWEFSLTDGRFSHITKFMGETLYDENVWGPEWNTHVAIGSAYNETYIGDASKLTDKEVADLGFNQSAEHTDIISTKRRTVTATLADGSEKIIYQNGQFTV</sequence>
<dbReference type="GO" id="GO:0006508">
    <property type="term" value="P:proteolysis"/>
    <property type="evidence" value="ECO:0007669"/>
    <property type="project" value="UniProtKB-KW"/>
</dbReference>
<dbReference type="PANTHER" id="PTHR34448">
    <property type="entry name" value="AMINOPEPTIDASE"/>
    <property type="match status" value="1"/>
</dbReference>
<accession>K1XJK3</accession>
<keyword evidence="6 10" id="KW-0645">Protease</keyword>
<evidence type="ECO:0000256" key="5">
    <source>
        <dbReference type="ARBA" id="ARBA00022438"/>
    </source>
</evidence>
<dbReference type="AlphaFoldDB" id="K1XJK3"/>
<evidence type="ECO:0000256" key="7">
    <source>
        <dbReference type="ARBA" id="ARBA00022723"/>
    </source>
</evidence>
<organism evidence="10">
    <name type="scientific">uncultured bacterium</name>
    <name type="common">gcode 4</name>
    <dbReference type="NCBI Taxonomy" id="1234023"/>
    <lineage>
        <taxon>Bacteria</taxon>
        <taxon>environmental samples</taxon>
    </lineage>
</organism>
<dbReference type="GO" id="GO:0046872">
    <property type="term" value="F:metal ion binding"/>
    <property type="evidence" value="ECO:0007669"/>
    <property type="project" value="UniProtKB-KW"/>
</dbReference>
<evidence type="ECO:0000256" key="8">
    <source>
        <dbReference type="ARBA" id="ARBA00022801"/>
    </source>
</evidence>
<evidence type="ECO:0000313" key="10">
    <source>
        <dbReference type="EMBL" id="EKD25377.1"/>
    </source>
</evidence>
<comment type="cofactor">
    <cofactor evidence="3">
        <name>Zn(2+)</name>
        <dbReference type="ChEBI" id="CHEBI:29105"/>
    </cofactor>
</comment>
<dbReference type="SUPFAM" id="SSF144052">
    <property type="entry name" value="Thermophilic metalloprotease-like"/>
    <property type="match status" value="1"/>
</dbReference>
<dbReference type="EMBL" id="AMFJ01036084">
    <property type="protein sequence ID" value="EKD25377.1"/>
    <property type="molecule type" value="Genomic_DNA"/>
</dbReference>
<dbReference type="PANTHER" id="PTHR34448:SF3">
    <property type="entry name" value="AMINOPEPTIDASE AMPS"/>
    <property type="match status" value="1"/>
</dbReference>
<name>K1XJK3_9BACT</name>
<evidence type="ECO:0000256" key="9">
    <source>
        <dbReference type="ARBA" id="ARBA00023049"/>
    </source>
</evidence>
<comment type="caution">
    <text evidence="10">The sequence shown here is derived from an EMBL/GenBank/DDBJ whole genome shotgun (WGS) entry which is preliminary data.</text>
</comment>
<evidence type="ECO:0000256" key="1">
    <source>
        <dbReference type="ARBA" id="ARBA00001941"/>
    </source>
</evidence>
<dbReference type="Gene3D" id="3.40.1830.10">
    <property type="entry name" value="Thermophilic metalloprotease (M29)"/>
    <property type="match status" value="1"/>
</dbReference>
<evidence type="ECO:0000256" key="4">
    <source>
        <dbReference type="ARBA" id="ARBA00008236"/>
    </source>
</evidence>